<keyword evidence="9" id="KW-1185">Reference proteome</keyword>
<reference evidence="8" key="2">
    <citation type="submission" date="2023-03" db="EMBL/GenBank/DDBJ databases">
        <authorList>
            <person name="Inwood S.N."/>
            <person name="Skelly J.G."/>
            <person name="Guhlin J."/>
            <person name="Harrop T.W.R."/>
            <person name="Goldson S.G."/>
            <person name="Dearden P.K."/>
        </authorList>
    </citation>
    <scope>NUCLEOTIDE SEQUENCE</scope>
    <source>
        <strain evidence="8">Lincoln</strain>
        <tissue evidence="8">Whole body</tissue>
    </source>
</reference>
<evidence type="ECO:0000313" key="8">
    <source>
        <dbReference type="EMBL" id="KAK0162266.1"/>
    </source>
</evidence>
<dbReference type="GO" id="GO:0005634">
    <property type="term" value="C:nucleus"/>
    <property type="evidence" value="ECO:0007669"/>
    <property type="project" value="UniProtKB-SubCell"/>
</dbReference>
<comment type="function">
    <text evidence="6">Phosphodiesterase responsible for the U6 snRNA 3' end processing. Acts as an exoribonuclease (RNase) responsible for trimming the poly(U) tract of the last nucleotides in the pre-U6 snRNA molecule, leading to the formation of mature U6 snRNA.</text>
</comment>
<comment type="subcellular location">
    <subcellularLocation>
        <location evidence="6">Nucleus</location>
    </subcellularLocation>
</comment>
<evidence type="ECO:0000256" key="6">
    <source>
        <dbReference type="HAMAP-Rule" id="MF_03040"/>
    </source>
</evidence>
<reference evidence="8" key="1">
    <citation type="journal article" date="2023" name="bioRxiv">
        <title>Scaffold-level genome assemblies of two parasitoid biocontrol wasps reveal the parthenogenesis mechanism and an associated novel virus.</title>
        <authorList>
            <person name="Inwood S."/>
            <person name="Skelly J."/>
            <person name="Guhlin J."/>
            <person name="Harrop T."/>
            <person name="Goldson S."/>
            <person name="Dearden P."/>
        </authorList>
    </citation>
    <scope>NUCLEOTIDE SEQUENCE</scope>
    <source>
        <strain evidence="8">Lincoln</strain>
        <tissue evidence="8">Whole body</tissue>
    </source>
</reference>
<comment type="caution">
    <text evidence="8">The sequence shown here is derived from an EMBL/GenBank/DDBJ whole genome shotgun (WGS) entry which is preliminary data.</text>
</comment>
<feature type="active site" description="Proton donor/acceptor" evidence="6">
    <location>
        <position position="127"/>
    </location>
</feature>
<keyword evidence="3" id="KW-0456">Lyase</keyword>
<dbReference type="HAMAP" id="MF_03040">
    <property type="entry name" value="USB1"/>
    <property type="match status" value="1"/>
</dbReference>
<dbReference type="Gene3D" id="3.90.1140.10">
    <property type="entry name" value="Cyclic phosphodiesterase"/>
    <property type="match status" value="1"/>
</dbReference>
<evidence type="ECO:0000256" key="5">
    <source>
        <dbReference type="ARBA" id="ARBA00029300"/>
    </source>
</evidence>
<dbReference type="AlphaFoldDB" id="A0AA39KHV8"/>
<dbReference type="EMBL" id="JAQQBR010001834">
    <property type="protein sequence ID" value="KAK0162266.1"/>
    <property type="molecule type" value="Genomic_DNA"/>
</dbReference>
<gene>
    <name evidence="8" type="ORF">PV327_008618</name>
</gene>
<dbReference type="PANTHER" id="PTHR13522:SF3">
    <property type="entry name" value="U6 SNRNA PHOSPHODIESTERASE 1"/>
    <property type="match status" value="1"/>
</dbReference>
<proteinExistence type="inferred from homology"/>
<protein>
    <recommendedName>
        <fullName evidence="6">U6 snRNA phosphodiesterase</fullName>
        <ecNumber evidence="6">3.1.4.-</ecNumber>
    </recommendedName>
</protein>
<feature type="active site" description="Proton donor/acceptor" evidence="6">
    <location>
        <position position="215"/>
    </location>
</feature>
<evidence type="ECO:0000256" key="7">
    <source>
        <dbReference type="SAM" id="MobiDB-lite"/>
    </source>
</evidence>
<dbReference type="EC" id="3.1.4.-" evidence="6"/>
<dbReference type="PANTHER" id="PTHR13522">
    <property type="entry name" value="U6 SNRNA PHOSPHODIESTERASE 1"/>
    <property type="match status" value="1"/>
</dbReference>
<comment type="catalytic activity">
    <reaction evidence="5">
        <text>a 3'-end uridylyl-uridine-RNA = a 3'-end 2',3'-cyclophospho-uridine-RNA + uridine</text>
        <dbReference type="Rhea" id="RHEA:46052"/>
        <dbReference type="Rhea" id="RHEA-COMP:17384"/>
        <dbReference type="Rhea" id="RHEA-COMP:17385"/>
        <dbReference type="ChEBI" id="CHEBI:16704"/>
        <dbReference type="ChEBI" id="CHEBI:85643"/>
        <dbReference type="ChEBI" id="CHEBI:85644"/>
    </reaction>
    <physiologicalReaction direction="left-to-right" evidence="5">
        <dbReference type="Rhea" id="RHEA:46053"/>
    </physiologicalReaction>
</comment>
<evidence type="ECO:0000256" key="2">
    <source>
        <dbReference type="ARBA" id="ARBA00022801"/>
    </source>
</evidence>
<evidence type="ECO:0000256" key="3">
    <source>
        <dbReference type="ARBA" id="ARBA00023239"/>
    </source>
</evidence>
<evidence type="ECO:0000256" key="1">
    <source>
        <dbReference type="ARBA" id="ARBA00022722"/>
    </source>
</evidence>
<accession>A0AA39KHV8</accession>
<evidence type="ECO:0000313" key="9">
    <source>
        <dbReference type="Proteomes" id="UP001168972"/>
    </source>
</evidence>
<sequence>MAGFKLIETYLSSESEDNDEENEKNPNKTSMNNDNLCCEQIRTPLPLPESIASWMNEKYDEDVISMVPDANQPDKHEGRIRSFKHERGNWATLVYISYLPDDSLTKWMLSTLELLPIKGKLIIDEAHMSLTRTLILKFHWIESFVDSMKKICRNINKFNLNMINVKVYCNDEKTRTFLGIECQSFDQSFTYLMESLNKLLAEYELPSFYENASYHISFFWTLGDKKIELQSFIPSLNESLQKTLTENLENNSILVSELHCKIGNKIYIFPLR</sequence>
<feature type="region of interest" description="Disordered" evidence="7">
    <location>
        <begin position="10"/>
        <end position="34"/>
    </location>
</feature>
<comment type="similarity">
    <text evidence="6">Belongs to the 2H phosphoesterase superfamily. USB1 family.</text>
</comment>
<keyword evidence="1 6" id="KW-0540">Nuclease</keyword>
<dbReference type="Pfam" id="PF09749">
    <property type="entry name" value="HVSL"/>
    <property type="match status" value="1"/>
</dbReference>
<dbReference type="InterPro" id="IPR027521">
    <property type="entry name" value="Usb1"/>
</dbReference>
<evidence type="ECO:0000256" key="4">
    <source>
        <dbReference type="ARBA" id="ARBA00023242"/>
    </source>
</evidence>
<dbReference type="GO" id="GO:0016829">
    <property type="term" value="F:lyase activity"/>
    <property type="evidence" value="ECO:0007669"/>
    <property type="project" value="UniProtKB-KW"/>
</dbReference>
<organism evidence="8 9">
    <name type="scientific">Microctonus hyperodae</name>
    <name type="common">Parasitoid wasp</name>
    <dbReference type="NCBI Taxonomy" id="165561"/>
    <lineage>
        <taxon>Eukaryota</taxon>
        <taxon>Metazoa</taxon>
        <taxon>Ecdysozoa</taxon>
        <taxon>Arthropoda</taxon>
        <taxon>Hexapoda</taxon>
        <taxon>Insecta</taxon>
        <taxon>Pterygota</taxon>
        <taxon>Neoptera</taxon>
        <taxon>Endopterygota</taxon>
        <taxon>Hymenoptera</taxon>
        <taxon>Apocrita</taxon>
        <taxon>Ichneumonoidea</taxon>
        <taxon>Braconidae</taxon>
        <taxon>Euphorinae</taxon>
        <taxon>Microctonus</taxon>
    </lineage>
</organism>
<keyword evidence="2 6" id="KW-0378">Hydrolase</keyword>
<dbReference type="Proteomes" id="UP001168972">
    <property type="component" value="Unassembled WGS sequence"/>
</dbReference>
<name>A0AA39KHV8_MICHY</name>
<dbReference type="GO" id="GO:0034477">
    <property type="term" value="P:U6 snRNA 3'-end processing"/>
    <property type="evidence" value="ECO:0007669"/>
    <property type="project" value="UniProtKB-UniRule"/>
</dbReference>
<keyword evidence="4 6" id="KW-0539">Nucleus</keyword>
<dbReference type="GO" id="GO:1990838">
    <property type="term" value="F:poly(U)-specific exoribonuclease activity, producing 3' uridine cyclic phosphate ends"/>
    <property type="evidence" value="ECO:0007669"/>
    <property type="project" value="UniProtKB-UniRule"/>
</dbReference>